<evidence type="ECO:0000313" key="1">
    <source>
        <dbReference type="EMBL" id="TVT18605.1"/>
    </source>
</evidence>
<dbReference type="EMBL" id="VJZA01000058">
    <property type="protein sequence ID" value="TVT18605.1"/>
    <property type="molecule type" value="Genomic_DNA"/>
</dbReference>
<reference evidence="1 2" key="1">
    <citation type="submission" date="2019-07" db="EMBL/GenBank/DDBJ databases">
        <title>New species of Amycolatopsis and Streptomyces.</title>
        <authorList>
            <person name="Duangmal K."/>
            <person name="Teo W.F.A."/>
            <person name="Lipun K."/>
        </authorList>
    </citation>
    <scope>NUCLEOTIDE SEQUENCE [LARGE SCALE GENOMIC DNA]</scope>
    <source>
        <strain evidence="1 2">JCM 30562</strain>
    </source>
</reference>
<accession>A0A558A2W8</accession>
<comment type="caution">
    <text evidence="1">The sequence shown here is derived from an EMBL/GenBank/DDBJ whole genome shotgun (WGS) entry which is preliminary data.</text>
</comment>
<dbReference type="RefSeq" id="WP_144642735.1">
    <property type="nucleotide sequence ID" value="NZ_BNAX01000005.1"/>
</dbReference>
<organism evidence="1 2">
    <name type="scientific">Amycolatopsis acidiphila</name>
    <dbReference type="NCBI Taxonomy" id="715473"/>
    <lineage>
        <taxon>Bacteria</taxon>
        <taxon>Bacillati</taxon>
        <taxon>Actinomycetota</taxon>
        <taxon>Actinomycetes</taxon>
        <taxon>Pseudonocardiales</taxon>
        <taxon>Pseudonocardiaceae</taxon>
        <taxon>Amycolatopsis</taxon>
    </lineage>
</organism>
<proteinExistence type="predicted"/>
<evidence type="ECO:0000313" key="2">
    <source>
        <dbReference type="Proteomes" id="UP000318578"/>
    </source>
</evidence>
<dbReference type="Proteomes" id="UP000318578">
    <property type="component" value="Unassembled WGS sequence"/>
</dbReference>
<sequence>MRASELLHRRVTDRAGRPLGKVIDLVVGPDATGSPVLVAVLVSRRRRGRLLGYDRPGRQGPWLLSQFAGIVFGRPREVPWAEIRWEAGDEPR</sequence>
<dbReference type="OrthoDB" id="3430164at2"/>
<name>A0A558A2W8_9PSEU</name>
<gene>
    <name evidence="1" type="ORF">FNH06_27075</name>
</gene>
<protein>
    <submittedName>
        <fullName evidence="1">PRC-barrel domain containing protein</fullName>
    </submittedName>
</protein>
<keyword evidence="2" id="KW-1185">Reference proteome</keyword>
<dbReference type="AlphaFoldDB" id="A0A558A2W8"/>